<evidence type="ECO:0000313" key="2">
    <source>
        <dbReference type="Proteomes" id="UP001596113"/>
    </source>
</evidence>
<reference evidence="2" key="1">
    <citation type="journal article" date="2019" name="Int. J. Syst. Evol. Microbiol.">
        <title>The Global Catalogue of Microorganisms (GCM) 10K type strain sequencing project: providing services to taxonomists for standard genome sequencing and annotation.</title>
        <authorList>
            <consortium name="The Broad Institute Genomics Platform"/>
            <consortium name="The Broad Institute Genome Sequencing Center for Infectious Disease"/>
            <person name="Wu L."/>
            <person name="Ma J."/>
        </authorList>
    </citation>
    <scope>NUCLEOTIDE SEQUENCE [LARGE SCALE GENOMIC DNA]</scope>
    <source>
        <strain evidence="2">CGMCC 1.18575</strain>
    </source>
</reference>
<name>A0ABW0HXG3_9BACL</name>
<dbReference type="EMBL" id="JBHSMI010000052">
    <property type="protein sequence ID" value="MFC5405955.1"/>
    <property type="molecule type" value="Genomic_DNA"/>
</dbReference>
<sequence>MELMPAWMRTGYEKGIKEGVEKGIEEGIEKGEEKSKKLIIQKFLGKGFSPEQLAETLEIPVEEVMNLGKN</sequence>
<organism evidence="1 2">
    <name type="scientific">Cohnella soli</name>
    <dbReference type="NCBI Taxonomy" id="425005"/>
    <lineage>
        <taxon>Bacteria</taxon>
        <taxon>Bacillati</taxon>
        <taxon>Bacillota</taxon>
        <taxon>Bacilli</taxon>
        <taxon>Bacillales</taxon>
        <taxon>Paenibacillaceae</taxon>
        <taxon>Cohnella</taxon>
    </lineage>
</organism>
<dbReference type="RefSeq" id="WP_378137705.1">
    <property type="nucleotide sequence ID" value="NZ_JBHSMI010000052.1"/>
</dbReference>
<proteinExistence type="predicted"/>
<gene>
    <name evidence="1" type="ORF">ACFPOF_24705</name>
</gene>
<keyword evidence="2" id="KW-1185">Reference proteome</keyword>
<accession>A0ABW0HXG3</accession>
<evidence type="ECO:0000313" key="1">
    <source>
        <dbReference type="EMBL" id="MFC5405955.1"/>
    </source>
</evidence>
<comment type="caution">
    <text evidence="1">The sequence shown here is derived from an EMBL/GenBank/DDBJ whole genome shotgun (WGS) entry which is preliminary data.</text>
</comment>
<protein>
    <recommendedName>
        <fullName evidence="3">Transposase</fullName>
    </recommendedName>
</protein>
<evidence type="ECO:0008006" key="3">
    <source>
        <dbReference type="Google" id="ProtNLM"/>
    </source>
</evidence>
<dbReference type="Proteomes" id="UP001596113">
    <property type="component" value="Unassembled WGS sequence"/>
</dbReference>